<dbReference type="InterPro" id="IPR006094">
    <property type="entry name" value="Oxid_FAD_bind_N"/>
</dbReference>
<dbReference type="InterPro" id="IPR016169">
    <property type="entry name" value="FAD-bd_PCMH_sub2"/>
</dbReference>
<dbReference type="InterPro" id="IPR036318">
    <property type="entry name" value="FAD-bd_PCMH-like_sf"/>
</dbReference>
<dbReference type="EMBL" id="CAFBQL010000007">
    <property type="protein sequence ID" value="CAB5061544.1"/>
    <property type="molecule type" value="Genomic_DNA"/>
</dbReference>
<reference evidence="2" key="1">
    <citation type="submission" date="2020-05" db="EMBL/GenBank/DDBJ databases">
        <authorList>
            <person name="Chiriac C."/>
            <person name="Salcher M."/>
            <person name="Ghai R."/>
            <person name="Kavagutti S V."/>
        </authorList>
    </citation>
    <scope>NUCLEOTIDE SEQUENCE</scope>
</reference>
<accession>A0A6J6U1K8</accession>
<dbReference type="EMBL" id="CAFBLE010000009">
    <property type="protein sequence ID" value="CAB4872031.1"/>
    <property type="molecule type" value="Genomic_DNA"/>
</dbReference>
<gene>
    <name evidence="2" type="ORF">UFOPK2822_00966</name>
    <name evidence="3" type="ORF">UFOPK3346_01090</name>
    <name evidence="4" type="ORF">UFOPK3670_01075</name>
    <name evidence="5" type="ORF">UFOPK4308_01121</name>
</gene>
<dbReference type="SUPFAM" id="SSF56176">
    <property type="entry name" value="FAD-binding/transporter-associated domain-like"/>
    <property type="match status" value="1"/>
</dbReference>
<dbReference type="GO" id="GO:0016899">
    <property type="term" value="F:oxidoreductase activity, acting on the CH-OH group of donors, oxygen as acceptor"/>
    <property type="evidence" value="ECO:0007669"/>
    <property type="project" value="InterPro"/>
</dbReference>
<feature type="domain" description="FAD-binding PCMH-type" evidence="1">
    <location>
        <begin position="12"/>
        <end position="184"/>
    </location>
</feature>
<dbReference type="Gene3D" id="3.30.465.10">
    <property type="match status" value="1"/>
</dbReference>
<evidence type="ECO:0000313" key="4">
    <source>
        <dbReference type="EMBL" id="CAB4927651.1"/>
    </source>
</evidence>
<dbReference type="AlphaFoldDB" id="A0A6J6U1K8"/>
<dbReference type="PROSITE" id="PS51387">
    <property type="entry name" value="FAD_PCMH"/>
    <property type="match status" value="1"/>
</dbReference>
<evidence type="ECO:0000313" key="3">
    <source>
        <dbReference type="EMBL" id="CAB4872031.1"/>
    </source>
</evidence>
<dbReference type="PANTHER" id="PTHR43762:SF1">
    <property type="entry name" value="D-ARABINONO-1,4-LACTONE OXIDASE"/>
    <property type="match status" value="1"/>
</dbReference>
<dbReference type="InterPro" id="IPR010031">
    <property type="entry name" value="FAD_lactone_oxidase-like"/>
</dbReference>
<organism evidence="2">
    <name type="scientific">freshwater metagenome</name>
    <dbReference type="NCBI Taxonomy" id="449393"/>
    <lineage>
        <taxon>unclassified sequences</taxon>
        <taxon>metagenomes</taxon>
        <taxon>ecological metagenomes</taxon>
    </lineage>
</organism>
<dbReference type="EMBL" id="CAFBMV010000007">
    <property type="protein sequence ID" value="CAB4927651.1"/>
    <property type="molecule type" value="Genomic_DNA"/>
</dbReference>
<sequence>MDEVLSSSTGWGRSIHARSFDRSENIVEMQKTIRSIGGERGALAVGLRRSYGDSALNSGGLHLSSHQLQSVSMNPTSGVIRVGAGLSIASLETIALRAGYFPAVVPGTGFVTVGGAIAADIHGKSHHKTGAFSSMVMSMKVMYSDSSVRELQPTGPTSKHFWATVGGMGLTGIIVEAELQLSPVEGNHFNVHEKRSCDLNELLFDLKTADLEHDHTVAWIDLSGSYCGRGIVGMGDFAESFSKKFRNSPKQINFPLKPKGSLITPITVGAFNSMWFKKPLNSGTSSVRAFCHPLDGVNNWNRVYGEDGFLQYQFSIPDGEEEFLFTVLAKLRELKAASFLGVLKRFGASSPGYLSFPSPGWTLAVDLPVSIPNLERTLNEFDAELVNRKGRVYLVKDSRLRAEYLPAMYPHLNEWKEIRDEMDPQKLWNSDQARRLGLC</sequence>
<dbReference type="EMBL" id="CAEZZC010000012">
    <property type="protein sequence ID" value="CAB4753572.1"/>
    <property type="molecule type" value="Genomic_DNA"/>
</dbReference>
<protein>
    <submittedName>
        <fullName evidence="2">Unannotated protein</fullName>
    </submittedName>
</protein>
<dbReference type="GO" id="GO:0071949">
    <property type="term" value="F:FAD binding"/>
    <property type="evidence" value="ECO:0007669"/>
    <property type="project" value="InterPro"/>
</dbReference>
<evidence type="ECO:0000259" key="1">
    <source>
        <dbReference type="PROSITE" id="PS51387"/>
    </source>
</evidence>
<proteinExistence type="predicted"/>
<evidence type="ECO:0000313" key="5">
    <source>
        <dbReference type="EMBL" id="CAB5061544.1"/>
    </source>
</evidence>
<evidence type="ECO:0000313" key="2">
    <source>
        <dbReference type="EMBL" id="CAB4753572.1"/>
    </source>
</evidence>
<name>A0A6J6U1K8_9ZZZZ</name>
<dbReference type="PANTHER" id="PTHR43762">
    <property type="entry name" value="L-GULONOLACTONE OXIDASE"/>
    <property type="match status" value="1"/>
</dbReference>
<dbReference type="Pfam" id="PF01565">
    <property type="entry name" value="FAD_binding_4"/>
    <property type="match status" value="1"/>
</dbReference>
<dbReference type="InterPro" id="IPR016166">
    <property type="entry name" value="FAD-bd_PCMH"/>
</dbReference>